<dbReference type="Proteomes" id="UP000679725">
    <property type="component" value="Unassembled WGS sequence"/>
</dbReference>
<name>A0ABN7RB79_9BACT</name>
<comment type="caution">
    <text evidence="1">The sequence shown here is derived from an EMBL/GenBank/DDBJ whole genome shotgun (WGS) entry which is preliminary data.</text>
</comment>
<keyword evidence="2" id="KW-1185">Reference proteome</keyword>
<evidence type="ECO:0008006" key="3">
    <source>
        <dbReference type="Google" id="ProtNLM"/>
    </source>
</evidence>
<evidence type="ECO:0000313" key="2">
    <source>
        <dbReference type="Proteomes" id="UP000679725"/>
    </source>
</evidence>
<reference evidence="1 2" key="1">
    <citation type="submission" date="2021-04" db="EMBL/GenBank/DDBJ databases">
        <authorList>
            <person name="Rodrigo-Torres L."/>
            <person name="Arahal R. D."/>
            <person name="Lucena T."/>
        </authorList>
    </citation>
    <scope>NUCLEOTIDE SEQUENCE [LARGE SCALE GENOMIC DNA]</scope>
    <source>
        <strain evidence="1 2">CECT 9623</strain>
    </source>
</reference>
<organism evidence="1 2">
    <name type="scientific">Dyadobacter linearis</name>
    <dbReference type="NCBI Taxonomy" id="2823330"/>
    <lineage>
        <taxon>Bacteria</taxon>
        <taxon>Pseudomonadati</taxon>
        <taxon>Bacteroidota</taxon>
        <taxon>Cytophagia</taxon>
        <taxon>Cytophagales</taxon>
        <taxon>Spirosomataceae</taxon>
        <taxon>Dyadobacter</taxon>
    </lineage>
</organism>
<protein>
    <recommendedName>
        <fullName evidence="3">DUF4932 domain-containing protein</fullName>
    </recommendedName>
</protein>
<dbReference type="EMBL" id="CAJRAU010000002">
    <property type="protein sequence ID" value="CAG5069087.1"/>
    <property type="molecule type" value="Genomic_DNA"/>
</dbReference>
<proteinExistence type="predicted"/>
<evidence type="ECO:0000313" key="1">
    <source>
        <dbReference type="EMBL" id="CAG5069087.1"/>
    </source>
</evidence>
<gene>
    <name evidence="1" type="ORF">DYBT9623_01822</name>
</gene>
<dbReference type="RefSeq" id="WP_215233179.1">
    <property type="nucleotide sequence ID" value="NZ_CAJRAU010000002.1"/>
</dbReference>
<accession>A0ABN7RB79</accession>
<sequence length="470" mass="53685">MLLQLPFKQFATATFLLFTFVPALGQQLPVIKANTPKAKIRIGTHIQEGSWGIDASVKPDILDVYVPAANIPVTFITDQDSIQFQVKPNSFQEFVILVNGKDSARTAIKGIPIVPRAHYSEEYKKSHSGKTSVEIPAFYELINIVFALTAEGRKDNGLIMKNTPYYTDVMQWFDKFSDEPVVKSINAELSESDAYSALKMDAYSFGLEGNKVVKSPVYDRIGFSNSNNLQHQVAGLQDFLVKSNFPEFFAKHQPYYNELIVTYRDSIGVPEMQKWLNTNFPSTRYESFKIIFSPLVAGNQSATWFNYDGFKEAQAHVNFPFRNRKVPHILSNEAQLVAAGSILFTELNHAFINPESEKPEYVTRIQKAFTDLSIWNDPDKPAKYYESPSESFNEYMNWALVCLRYADYAPKSEQQRLVSDTEKMLVEMRGFRKFAAFDQFLVPLYKNRKKGQVLADLYPQIVAWFEKNGK</sequence>